<dbReference type="Proteomes" id="UP000480684">
    <property type="component" value="Unassembled WGS sequence"/>
</dbReference>
<accession>A0A7C9UZI3</accession>
<reference evidence="1 2" key="1">
    <citation type="submission" date="2020-02" db="EMBL/GenBank/DDBJ databases">
        <authorList>
            <person name="Dziuba M."/>
            <person name="Kuznetsov B."/>
            <person name="Mardanov A."/>
            <person name="Ravin N."/>
            <person name="Grouzdev D."/>
        </authorList>
    </citation>
    <scope>NUCLEOTIDE SEQUENCE [LARGE SCALE GENOMIC DNA]</scope>
    <source>
        <strain evidence="1 2">SpK</strain>
    </source>
</reference>
<comment type="caution">
    <text evidence="1">The sequence shown here is derived from an EMBL/GenBank/DDBJ whole genome shotgun (WGS) entry which is preliminary data.</text>
</comment>
<evidence type="ECO:0000313" key="1">
    <source>
        <dbReference type="EMBL" id="NFV80571.1"/>
    </source>
</evidence>
<dbReference type="AlphaFoldDB" id="A0A7C9UZI3"/>
<proteinExistence type="predicted"/>
<organism evidence="1 2">
    <name type="scientific">Magnetospirillum aberrantis SpK</name>
    <dbReference type="NCBI Taxonomy" id="908842"/>
    <lineage>
        <taxon>Bacteria</taxon>
        <taxon>Pseudomonadati</taxon>
        <taxon>Pseudomonadota</taxon>
        <taxon>Alphaproteobacteria</taxon>
        <taxon>Rhodospirillales</taxon>
        <taxon>Rhodospirillaceae</taxon>
        <taxon>Magnetospirillum</taxon>
    </lineage>
</organism>
<name>A0A7C9UZI3_9PROT</name>
<keyword evidence="2" id="KW-1185">Reference proteome</keyword>
<evidence type="ECO:0000313" key="2">
    <source>
        <dbReference type="Proteomes" id="UP000480684"/>
    </source>
</evidence>
<protein>
    <submittedName>
        <fullName evidence="1">Uncharacterized protein</fullName>
    </submittedName>
</protein>
<gene>
    <name evidence="1" type="ORF">G4223_10665</name>
</gene>
<dbReference type="EMBL" id="JAAIYP010000037">
    <property type="protein sequence ID" value="NFV80571.1"/>
    <property type="molecule type" value="Genomic_DNA"/>
</dbReference>
<sequence length="60" mass="6775">MNTETDLTIEDMIRAAYRLSWPGPAPRPPTPVAQLRARVSNWCRREKLTGWPVVLSSPQG</sequence>
<dbReference type="RefSeq" id="WP_163679039.1">
    <property type="nucleotide sequence ID" value="NZ_JAAIYP010000037.1"/>
</dbReference>